<protein>
    <submittedName>
        <fullName evidence="2">Uncharacterized protein</fullName>
    </submittedName>
</protein>
<gene>
    <name evidence="2" type="ORF">HUJ06_010059</name>
</gene>
<reference evidence="2 3" key="1">
    <citation type="journal article" date="2020" name="Mol. Biol. Evol.">
        <title>Distinct Expression and Methylation Patterns for Genes with Different Fates following a Single Whole-Genome Duplication in Flowering Plants.</title>
        <authorList>
            <person name="Shi T."/>
            <person name="Rahmani R.S."/>
            <person name="Gugger P.F."/>
            <person name="Wang M."/>
            <person name="Li H."/>
            <person name="Zhang Y."/>
            <person name="Li Z."/>
            <person name="Wang Q."/>
            <person name="Van de Peer Y."/>
            <person name="Marchal K."/>
            <person name="Chen J."/>
        </authorList>
    </citation>
    <scope>NUCLEOTIDE SEQUENCE [LARGE SCALE GENOMIC DNA]</scope>
    <source>
        <tissue evidence="2">Leaf</tissue>
    </source>
</reference>
<dbReference type="Proteomes" id="UP000607653">
    <property type="component" value="Unassembled WGS sequence"/>
</dbReference>
<dbReference type="EMBL" id="DUZY01000003">
    <property type="protein sequence ID" value="DAD31208.1"/>
    <property type="molecule type" value="Genomic_DNA"/>
</dbReference>
<comment type="caution">
    <text evidence="2">The sequence shown here is derived from an EMBL/GenBank/DDBJ whole genome shotgun (WGS) entry which is preliminary data.</text>
</comment>
<feature type="region of interest" description="Disordered" evidence="1">
    <location>
        <begin position="25"/>
        <end position="58"/>
    </location>
</feature>
<evidence type="ECO:0000256" key="1">
    <source>
        <dbReference type="SAM" id="MobiDB-lite"/>
    </source>
</evidence>
<keyword evidence="3" id="KW-1185">Reference proteome</keyword>
<evidence type="ECO:0000313" key="3">
    <source>
        <dbReference type="Proteomes" id="UP000607653"/>
    </source>
</evidence>
<name>A0A822YPL8_NELNU</name>
<organism evidence="2 3">
    <name type="scientific">Nelumbo nucifera</name>
    <name type="common">Sacred lotus</name>
    <dbReference type="NCBI Taxonomy" id="4432"/>
    <lineage>
        <taxon>Eukaryota</taxon>
        <taxon>Viridiplantae</taxon>
        <taxon>Streptophyta</taxon>
        <taxon>Embryophyta</taxon>
        <taxon>Tracheophyta</taxon>
        <taxon>Spermatophyta</taxon>
        <taxon>Magnoliopsida</taxon>
        <taxon>Proteales</taxon>
        <taxon>Nelumbonaceae</taxon>
        <taxon>Nelumbo</taxon>
    </lineage>
</organism>
<proteinExistence type="predicted"/>
<sequence>MKAEPAKESGDQCSRRVLQNVSNLGSSVIDMDTEGTVPTKVDSTSLEGYQRSEESPENVMSLKPVANWKCIIHHQVLKIREEDSHLGEDIAKGLKEKLAIQNLTSQMDRFMIARPILPCSPLSGKTAALH</sequence>
<accession>A0A822YPL8</accession>
<dbReference type="AlphaFoldDB" id="A0A822YPL8"/>
<evidence type="ECO:0000313" key="2">
    <source>
        <dbReference type="EMBL" id="DAD31208.1"/>
    </source>
</evidence>